<gene>
    <name evidence="3" type="ORF">BN946_scf184884.g30</name>
</gene>
<dbReference type="EMBL" id="CCBP010000057">
    <property type="protein sequence ID" value="CDO69871.1"/>
    <property type="molecule type" value="Genomic_DNA"/>
</dbReference>
<dbReference type="AlphaFoldDB" id="A0A060S6Q3"/>
<reference evidence="3" key="1">
    <citation type="submission" date="2014-01" db="EMBL/GenBank/DDBJ databases">
        <title>The genome of the white-rot fungus Pycnoporus cinnabarinus: a basidiomycete model with a versatile arsenal for lignocellulosic biomass breakdown.</title>
        <authorList>
            <person name="Levasseur A."/>
            <person name="Lomascolo A."/>
            <person name="Ruiz-Duenas F.J."/>
            <person name="Uzan E."/>
            <person name="Piumi F."/>
            <person name="Kues U."/>
            <person name="Ram A.F.J."/>
            <person name="Murat C."/>
            <person name="Haon M."/>
            <person name="Benoit I."/>
            <person name="Arfi Y."/>
            <person name="Chevret D."/>
            <person name="Drula E."/>
            <person name="Kwon M.J."/>
            <person name="Gouret P."/>
            <person name="Lesage-Meessen L."/>
            <person name="Lombard V."/>
            <person name="Mariette J."/>
            <person name="Noirot C."/>
            <person name="Park J."/>
            <person name="Patyshakuliyeva A."/>
            <person name="Wieneger R.A.B."/>
            <person name="Wosten H.A.B."/>
            <person name="Martin F."/>
            <person name="Coutinho P.M."/>
            <person name="de Vries R."/>
            <person name="Martinez A.T."/>
            <person name="Klopp C."/>
            <person name="Pontarotti P."/>
            <person name="Henrissat B."/>
            <person name="Record E."/>
        </authorList>
    </citation>
    <scope>NUCLEOTIDE SEQUENCE [LARGE SCALE GENOMIC DNA]</scope>
    <source>
        <strain evidence="3">BRFM137</strain>
    </source>
</reference>
<accession>A0A060S6Q3</accession>
<feature type="domain" description="DUF6699" evidence="2">
    <location>
        <begin position="153"/>
        <end position="294"/>
    </location>
</feature>
<name>A0A060S6Q3_PYCCI</name>
<comment type="caution">
    <text evidence="3">The sequence shown here is derived from an EMBL/GenBank/DDBJ whole genome shotgun (WGS) entry which is preliminary data.</text>
</comment>
<protein>
    <recommendedName>
        <fullName evidence="2">DUF6699 domain-containing protein</fullName>
    </recommendedName>
</protein>
<evidence type="ECO:0000313" key="4">
    <source>
        <dbReference type="Proteomes" id="UP000029665"/>
    </source>
</evidence>
<dbReference type="InterPro" id="IPR046522">
    <property type="entry name" value="DUF6699"/>
</dbReference>
<dbReference type="Proteomes" id="UP000029665">
    <property type="component" value="Unassembled WGS sequence"/>
</dbReference>
<feature type="region of interest" description="Disordered" evidence="1">
    <location>
        <begin position="83"/>
        <end position="121"/>
    </location>
</feature>
<evidence type="ECO:0000256" key="1">
    <source>
        <dbReference type="SAM" id="MobiDB-lite"/>
    </source>
</evidence>
<evidence type="ECO:0000259" key="2">
    <source>
        <dbReference type="Pfam" id="PF20415"/>
    </source>
</evidence>
<sequence length="325" mass="36324">MFGKLSSLVTGIGWLQGSALPHPGPALDKARTRRVSTAAPPCQIVKPKPLRAWAIPPPEPITVMTAVVPPLPDAQQLRKGILKPPRPATAVPSEMNSSTTHHSHHRSSRPQSVAPPPSPPLRCSKSSLHWQLCPPIEYPTILFPAKKRLSKHILFDVSMPPSCIAFRDVEDAGVVLRGSAAREYTYRHARTGKPLYEMILRCDKIPDLAIRVKAKHGDVIRCRDVYEAIYKSLDRVMSPEELVRYRTGRNFARCEEAFERRCQRIHRGVPSVERAQGMRLVDLLEGDTYFLGLKTPPIGSPLDLEGKVWFVNFGPEPQIIDLNNL</sequence>
<organism evidence="3 4">
    <name type="scientific">Pycnoporus cinnabarinus</name>
    <name type="common">Cinnabar-red polypore</name>
    <name type="synonym">Trametes cinnabarina</name>
    <dbReference type="NCBI Taxonomy" id="5643"/>
    <lineage>
        <taxon>Eukaryota</taxon>
        <taxon>Fungi</taxon>
        <taxon>Dikarya</taxon>
        <taxon>Basidiomycota</taxon>
        <taxon>Agaricomycotina</taxon>
        <taxon>Agaricomycetes</taxon>
        <taxon>Polyporales</taxon>
        <taxon>Polyporaceae</taxon>
        <taxon>Trametes</taxon>
    </lineage>
</organism>
<dbReference type="OMA" id="CQDSHRA"/>
<keyword evidence="4" id="KW-1185">Reference proteome</keyword>
<dbReference type="OrthoDB" id="2970175at2759"/>
<dbReference type="Pfam" id="PF20415">
    <property type="entry name" value="DUF6699"/>
    <property type="match status" value="1"/>
</dbReference>
<proteinExistence type="predicted"/>
<dbReference type="HOGENOM" id="CLU_855658_0_0_1"/>
<evidence type="ECO:0000313" key="3">
    <source>
        <dbReference type="EMBL" id="CDO69871.1"/>
    </source>
</evidence>